<dbReference type="EC" id="3.5.1.4" evidence="3"/>
<feature type="binding site" evidence="6">
    <location>
        <begin position="235"/>
        <end position="238"/>
    </location>
    <ligand>
        <name>substrate</name>
    </ligand>
</feature>
<dbReference type="PANTHER" id="PTHR46072">
    <property type="entry name" value="AMIDASE-RELATED-RELATED"/>
    <property type="match status" value="1"/>
</dbReference>
<sequence length="544" mass="59273">MAVQPVEASGTPAYVEKVAAMKKRLDSQIPDSLRLPPHIIDTAPLDVTGIPASSGLLTEKELAITELDATAVCEKIASGELTAVETVTAFGKRAIIAHQLVNCLTDIFLEEGITRAEELDEYYKREGKVVGPLHGLPVSIKDHVPLKGRWASAGFLATVELSKDNCLMTSILRDLGAVYYVKTNQPQSIMHLETNSMYGRTLNPWNTLLTPGGSSGGEGALIAMRGSCIGVGTDIGGSIRGPAANSGIYGMRPSSKTMPMKGYLEYQFGADGVMASTGPMCSSARDIDLFISNVLAAKPDLIDVSLVPLAWNIPTSFPKKLRVGIMEHDGVVLPHPPTLRALRVAKAKLTASGLVEVIDYKPFKHELGYDIIRELYFEDGGKVVRDLLKEGGEPILPLTEWVISPPYTKDHDATSLRALRKQRDDFKDDYSDYWNKSGCDVVLCPPFPGTANPHDTAKYWAYTAIWNILDYPGIVFPSGLKSKPLIDVLEARTSFLSQADIFNYELYNAETMAGAPISFQLVARRFNDCLLVAAQKLIESILKA</sequence>
<dbReference type="Proteomes" id="UP000076738">
    <property type="component" value="Unassembled WGS sequence"/>
</dbReference>
<dbReference type="STRING" id="1330018.A0A167H9T5"/>
<feature type="binding site" evidence="6">
    <location>
        <position position="214"/>
    </location>
    <ligand>
        <name>substrate</name>
    </ligand>
</feature>
<dbReference type="InterPro" id="IPR036928">
    <property type="entry name" value="AS_sf"/>
</dbReference>
<evidence type="ECO:0000256" key="1">
    <source>
        <dbReference type="ARBA" id="ARBA00001311"/>
    </source>
</evidence>
<evidence type="ECO:0000313" key="8">
    <source>
        <dbReference type="EMBL" id="KZO91396.1"/>
    </source>
</evidence>
<feature type="domain" description="Amidase" evidence="7">
    <location>
        <begin position="85"/>
        <end position="531"/>
    </location>
</feature>
<dbReference type="PANTHER" id="PTHR46072:SF4">
    <property type="entry name" value="AMIDASE C550.07-RELATED"/>
    <property type="match status" value="1"/>
</dbReference>
<dbReference type="OrthoDB" id="6428749at2759"/>
<feature type="active site" description="Acyl-ester intermediate" evidence="5">
    <location>
        <position position="238"/>
    </location>
</feature>
<dbReference type="PIRSF" id="PIRSF001221">
    <property type="entry name" value="Amidase_fungi"/>
    <property type="match status" value="1"/>
</dbReference>
<comment type="similarity">
    <text evidence="2">Belongs to the amidase family.</text>
</comment>
<evidence type="ECO:0000256" key="3">
    <source>
        <dbReference type="ARBA" id="ARBA00012922"/>
    </source>
</evidence>
<dbReference type="InterPro" id="IPR020556">
    <property type="entry name" value="Amidase_CS"/>
</dbReference>
<feature type="active site" description="Charge relay system" evidence="5">
    <location>
        <position position="141"/>
    </location>
</feature>
<dbReference type="SUPFAM" id="SSF75304">
    <property type="entry name" value="Amidase signature (AS) enzymes"/>
    <property type="match status" value="1"/>
</dbReference>
<evidence type="ECO:0000313" key="9">
    <source>
        <dbReference type="Proteomes" id="UP000076738"/>
    </source>
</evidence>
<proteinExistence type="inferred from homology"/>
<evidence type="ECO:0000256" key="6">
    <source>
        <dbReference type="PIRSR" id="PIRSR001221-2"/>
    </source>
</evidence>
<reference evidence="8 9" key="1">
    <citation type="journal article" date="2016" name="Mol. Biol. Evol.">
        <title>Comparative Genomics of Early-Diverging Mushroom-Forming Fungi Provides Insights into the Origins of Lignocellulose Decay Capabilities.</title>
        <authorList>
            <person name="Nagy L.G."/>
            <person name="Riley R."/>
            <person name="Tritt A."/>
            <person name="Adam C."/>
            <person name="Daum C."/>
            <person name="Floudas D."/>
            <person name="Sun H."/>
            <person name="Yadav J.S."/>
            <person name="Pangilinan J."/>
            <person name="Larsson K.H."/>
            <person name="Matsuura K."/>
            <person name="Barry K."/>
            <person name="Labutti K."/>
            <person name="Kuo R."/>
            <person name="Ohm R.A."/>
            <person name="Bhattacharya S.S."/>
            <person name="Shirouzu T."/>
            <person name="Yoshinaga Y."/>
            <person name="Martin F.M."/>
            <person name="Grigoriev I.V."/>
            <person name="Hibbett D.S."/>
        </authorList>
    </citation>
    <scope>NUCLEOTIDE SEQUENCE [LARGE SCALE GENOMIC DNA]</scope>
    <source>
        <strain evidence="8 9">TUFC12733</strain>
    </source>
</reference>
<dbReference type="Gene3D" id="3.90.1300.10">
    <property type="entry name" value="Amidase signature (AS) domain"/>
    <property type="match status" value="1"/>
</dbReference>
<evidence type="ECO:0000256" key="2">
    <source>
        <dbReference type="ARBA" id="ARBA00009199"/>
    </source>
</evidence>
<keyword evidence="4" id="KW-0378">Hydrolase</keyword>
<dbReference type="InterPro" id="IPR023631">
    <property type="entry name" value="Amidase_dom"/>
</dbReference>
<organism evidence="8 9">
    <name type="scientific">Calocera viscosa (strain TUFC12733)</name>
    <dbReference type="NCBI Taxonomy" id="1330018"/>
    <lineage>
        <taxon>Eukaryota</taxon>
        <taxon>Fungi</taxon>
        <taxon>Dikarya</taxon>
        <taxon>Basidiomycota</taxon>
        <taxon>Agaricomycotina</taxon>
        <taxon>Dacrymycetes</taxon>
        <taxon>Dacrymycetales</taxon>
        <taxon>Dacrymycetaceae</taxon>
        <taxon>Calocera</taxon>
    </lineage>
</organism>
<evidence type="ECO:0000259" key="7">
    <source>
        <dbReference type="Pfam" id="PF01425"/>
    </source>
</evidence>
<dbReference type="PROSITE" id="PS00571">
    <property type="entry name" value="AMIDASES"/>
    <property type="match status" value="1"/>
</dbReference>
<feature type="active site" description="Charge relay system" evidence="5">
    <location>
        <position position="214"/>
    </location>
</feature>
<comment type="catalytic activity">
    <reaction evidence="1">
        <text>a monocarboxylic acid amide + H2O = a monocarboxylate + NH4(+)</text>
        <dbReference type="Rhea" id="RHEA:12020"/>
        <dbReference type="ChEBI" id="CHEBI:15377"/>
        <dbReference type="ChEBI" id="CHEBI:28938"/>
        <dbReference type="ChEBI" id="CHEBI:35757"/>
        <dbReference type="ChEBI" id="CHEBI:83628"/>
        <dbReference type="EC" id="3.5.1.4"/>
    </reaction>
</comment>
<dbReference type="AlphaFoldDB" id="A0A167H9T5"/>
<feature type="binding site" evidence="6">
    <location>
        <position position="189"/>
    </location>
    <ligand>
        <name>substrate</name>
    </ligand>
</feature>
<gene>
    <name evidence="8" type="ORF">CALVIDRAFT_521762</name>
</gene>
<evidence type="ECO:0000256" key="5">
    <source>
        <dbReference type="PIRSR" id="PIRSR001221-1"/>
    </source>
</evidence>
<protein>
    <recommendedName>
        <fullName evidence="3">amidase</fullName>
        <ecNumber evidence="3">3.5.1.4</ecNumber>
    </recommendedName>
</protein>
<keyword evidence="9" id="KW-1185">Reference proteome</keyword>
<dbReference type="EMBL" id="KV417324">
    <property type="protein sequence ID" value="KZO91396.1"/>
    <property type="molecule type" value="Genomic_DNA"/>
</dbReference>
<name>A0A167H9T5_CALVF</name>
<accession>A0A167H9T5</accession>
<dbReference type="Pfam" id="PF01425">
    <property type="entry name" value="Amidase"/>
    <property type="match status" value="1"/>
</dbReference>
<evidence type="ECO:0000256" key="4">
    <source>
        <dbReference type="ARBA" id="ARBA00022801"/>
    </source>
</evidence>
<dbReference type="GO" id="GO:0004040">
    <property type="term" value="F:amidase activity"/>
    <property type="evidence" value="ECO:0007669"/>
    <property type="project" value="UniProtKB-EC"/>
</dbReference>